<keyword evidence="5" id="KW-0539">Nucleus</keyword>
<dbReference type="KEGG" id="tpf:TPHA_0B01585"/>
<keyword evidence="9" id="KW-1185">Reference proteome</keyword>
<dbReference type="GO" id="GO:0000981">
    <property type="term" value="F:DNA-binding transcription factor activity, RNA polymerase II-specific"/>
    <property type="evidence" value="ECO:0007669"/>
    <property type="project" value="InterPro"/>
</dbReference>
<gene>
    <name evidence="8" type="primary">TPHA0B01585</name>
    <name evidence="8" type="ordered locus">TPHA_0B01585</name>
</gene>
<sequence>MSLHSTKADDLEYSKASIVGVPENDPRLNSAVHIDSRLSSKSKRSAFACVRCHRLKQKCLPSDLADIYRKPCSKCKRMRLKCVFDLTKRKRNRKRNSNITDYKQDGLSIDINIDDSVRLKKYDTFSSISGKKIITDIQPNNTANSLPAPHSLPIHILQSDAGVLHSNLFPNTYSINNGVTQFSHQKMHANTGSDFNTLKNDKRFKNSNDTNSDLKVRYNYHISSTFENDLYSLLIAQKDKLQTSNKKLEEMSHYGIELLKNTDFPLNIRDIFLFDILTEEEATFRLAYYRNNFSVKFPICSIKISKDITVRQFWKEKPILLSAIMSCVSIKLDSSQTTLEKNVRLDGLTVHLISNSIFLKGEKSIEQIESMLTICTWYNFPEWFSKTKFHIFNYMCCSLVKDLGPTSVSQIFGILSDEDPEYHKLKVTSPLLGVPNGYNLILMNYISSINISIFLRQTIQTPWSPLIEQVCKYLETTSSNDLLYPDKGNRQLVIFVRINHALEEIHLFLYENIYTEEVFESIPHPNKPLLSLINELEEQLDRLRLEISPDNTKVLSFLYSVDVYLHEYTISKYIQNRSQYGNNVIQGNTLPNEVKIAFLKCQKYCQLCLKTFLKFDSDSISNIPLYLINRIVYTVGVLLLKLRYFTIVLAEFHSLEEITKGTTSLINQVTLKIKDASILNPFNNYLIKMQYVIALFAQTFATKVKDLISVSVMDRPLLNKQKSNLQFNDTFLSSDPHVANNKISVTNTESYERGSSKNPSNEVNSDAYELTPWVDDSLQLNDIFSDLNSIESGYTAMNDEFWNYFFDSTNVI</sequence>
<evidence type="ECO:0000256" key="3">
    <source>
        <dbReference type="ARBA" id="ARBA00023125"/>
    </source>
</evidence>
<dbReference type="HOGENOM" id="CLU_004837_0_0_1"/>
<protein>
    <recommendedName>
        <fullName evidence="7">Zn(2)-C6 fungal-type domain-containing protein</fullName>
    </recommendedName>
</protein>
<dbReference type="SMART" id="SM00066">
    <property type="entry name" value="GAL4"/>
    <property type="match status" value="1"/>
</dbReference>
<dbReference type="EMBL" id="HE612857">
    <property type="protein sequence ID" value="CCE61831.1"/>
    <property type="molecule type" value="Genomic_DNA"/>
</dbReference>
<accession>G8BPA0</accession>
<evidence type="ECO:0000256" key="5">
    <source>
        <dbReference type="ARBA" id="ARBA00023242"/>
    </source>
</evidence>
<name>G8BPA0_TETPH</name>
<keyword evidence="6" id="KW-0175">Coiled coil</keyword>
<keyword evidence="4" id="KW-0804">Transcription</keyword>
<proteinExistence type="predicted"/>
<dbReference type="GO" id="GO:0008270">
    <property type="term" value="F:zinc ion binding"/>
    <property type="evidence" value="ECO:0007669"/>
    <property type="project" value="InterPro"/>
</dbReference>
<dbReference type="GeneID" id="11534808"/>
<dbReference type="GO" id="GO:0005634">
    <property type="term" value="C:nucleus"/>
    <property type="evidence" value="ECO:0007669"/>
    <property type="project" value="UniProtKB-SubCell"/>
</dbReference>
<evidence type="ECO:0000256" key="4">
    <source>
        <dbReference type="ARBA" id="ARBA00023163"/>
    </source>
</evidence>
<dbReference type="CDD" id="cd00067">
    <property type="entry name" value="GAL4"/>
    <property type="match status" value="1"/>
</dbReference>
<evidence type="ECO:0000313" key="8">
    <source>
        <dbReference type="EMBL" id="CCE61831.1"/>
    </source>
</evidence>
<dbReference type="Gene3D" id="4.10.240.10">
    <property type="entry name" value="Zn(2)-C6 fungal-type DNA-binding domain"/>
    <property type="match status" value="1"/>
</dbReference>
<dbReference type="InterPro" id="IPR051089">
    <property type="entry name" value="prtT"/>
</dbReference>
<organism evidence="8 9">
    <name type="scientific">Tetrapisispora phaffii (strain ATCC 24235 / CBS 4417 / NBRC 1672 / NRRL Y-8282 / UCD 70-5)</name>
    <name type="common">Yeast</name>
    <name type="synonym">Fabospora phaffii</name>
    <dbReference type="NCBI Taxonomy" id="1071381"/>
    <lineage>
        <taxon>Eukaryota</taxon>
        <taxon>Fungi</taxon>
        <taxon>Dikarya</taxon>
        <taxon>Ascomycota</taxon>
        <taxon>Saccharomycotina</taxon>
        <taxon>Saccharomycetes</taxon>
        <taxon>Saccharomycetales</taxon>
        <taxon>Saccharomycetaceae</taxon>
        <taxon>Tetrapisispora</taxon>
    </lineage>
</organism>
<dbReference type="RefSeq" id="XP_003684265.1">
    <property type="nucleotide sequence ID" value="XM_003684217.1"/>
</dbReference>
<dbReference type="GO" id="GO:0000976">
    <property type="term" value="F:transcription cis-regulatory region binding"/>
    <property type="evidence" value="ECO:0007669"/>
    <property type="project" value="TreeGrafter"/>
</dbReference>
<dbReference type="PANTHER" id="PTHR31845:SF10">
    <property type="entry name" value="ZN(II)2CYS6 TRANSCRIPTION FACTOR (EUROFUNG)"/>
    <property type="match status" value="1"/>
</dbReference>
<feature type="domain" description="Zn(2)-C6 fungal-type" evidence="7">
    <location>
        <begin position="48"/>
        <end position="84"/>
    </location>
</feature>
<dbReference type="OMA" id="EMFHHRR"/>
<dbReference type="PROSITE" id="PS50048">
    <property type="entry name" value="ZN2_CY6_FUNGAL_2"/>
    <property type="match status" value="1"/>
</dbReference>
<feature type="coiled-coil region" evidence="6">
    <location>
        <begin position="526"/>
        <end position="553"/>
    </location>
</feature>
<evidence type="ECO:0000256" key="1">
    <source>
        <dbReference type="ARBA" id="ARBA00004123"/>
    </source>
</evidence>
<evidence type="ECO:0000259" key="7">
    <source>
        <dbReference type="PROSITE" id="PS50048"/>
    </source>
</evidence>
<dbReference type="Pfam" id="PF00172">
    <property type="entry name" value="Zn_clus"/>
    <property type="match status" value="1"/>
</dbReference>
<dbReference type="PROSITE" id="PS00463">
    <property type="entry name" value="ZN2_CY6_FUNGAL_1"/>
    <property type="match status" value="1"/>
</dbReference>
<comment type="subcellular location">
    <subcellularLocation>
        <location evidence="1">Nucleus</location>
    </subcellularLocation>
</comment>
<dbReference type="InterPro" id="IPR001138">
    <property type="entry name" value="Zn2Cys6_DnaBD"/>
</dbReference>
<evidence type="ECO:0000313" key="9">
    <source>
        <dbReference type="Proteomes" id="UP000005666"/>
    </source>
</evidence>
<dbReference type="AlphaFoldDB" id="G8BPA0"/>
<reference evidence="8 9" key="1">
    <citation type="journal article" date="2011" name="Proc. Natl. Acad. Sci. U.S.A.">
        <title>Evolutionary erosion of yeast sex chromosomes by mating-type switching accidents.</title>
        <authorList>
            <person name="Gordon J.L."/>
            <person name="Armisen D."/>
            <person name="Proux-Wera E."/>
            <person name="Oheigeartaigh S.S."/>
            <person name="Byrne K.P."/>
            <person name="Wolfe K.H."/>
        </authorList>
    </citation>
    <scope>NUCLEOTIDE SEQUENCE [LARGE SCALE GENOMIC DNA]</scope>
    <source>
        <strain evidence="9">ATCC 24235 / CBS 4417 / NBRC 1672 / NRRL Y-8282 / UCD 70-5</strain>
    </source>
</reference>
<evidence type="ECO:0000256" key="2">
    <source>
        <dbReference type="ARBA" id="ARBA00023015"/>
    </source>
</evidence>
<keyword evidence="3" id="KW-0238">DNA-binding</keyword>
<dbReference type="Proteomes" id="UP000005666">
    <property type="component" value="Chromosome 2"/>
</dbReference>
<dbReference type="SUPFAM" id="SSF57701">
    <property type="entry name" value="Zn2/Cys6 DNA-binding domain"/>
    <property type="match status" value="1"/>
</dbReference>
<evidence type="ECO:0000256" key="6">
    <source>
        <dbReference type="SAM" id="Coils"/>
    </source>
</evidence>
<dbReference type="OrthoDB" id="4454541at2759"/>
<keyword evidence="2" id="KW-0805">Transcription regulation</keyword>
<dbReference type="eggNOG" id="ENOG502QRSG">
    <property type="taxonomic scope" value="Eukaryota"/>
</dbReference>
<dbReference type="PANTHER" id="PTHR31845">
    <property type="entry name" value="FINGER DOMAIN PROTEIN, PUTATIVE-RELATED"/>
    <property type="match status" value="1"/>
</dbReference>
<dbReference type="InterPro" id="IPR036864">
    <property type="entry name" value="Zn2-C6_fun-type_DNA-bd_sf"/>
</dbReference>